<evidence type="ECO:0000313" key="2">
    <source>
        <dbReference type="EMBL" id="KAK6627194.1"/>
    </source>
</evidence>
<feature type="signal peptide" evidence="1">
    <location>
        <begin position="1"/>
        <end position="22"/>
    </location>
</feature>
<gene>
    <name evidence="2" type="ORF">RUM44_009671</name>
</gene>
<keyword evidence="3" id="KW-1185">Reference proteome</keyword>
<keyword evidence="1" id="KW-0732">Signal</keyword>
<proteinExistence type="predicted"/>
<reference evidence="2 3" key="1">
    <citation type="submission" date="2023-09" db="EMBL/GenBank/DDBJ databases">
        <title>Genomes of two closely related lineages of the louse Polyplax serrata with different host specificities.</title>
        <authorList>
            <person name="Martinu J."/>
            <person name="Tarabai H."/>
            <person name="Stefka J."/>
            <person name="Hypsa V."/>
        </authorList>
    </citation>
    <scope>NUCLEOTIDE SEQUENCE [LARGE SCALE GENOMIC DNA]</scope>
    <source>
        <strain evidence="2">98ZLc_SE</strain>
    </source>
</reference>
<protein>
    <submittedName>
        <fullName evidence="2">Uncharacterized protein</fullName>
    </submittedName>
</protein>
<name>A0ABR1ATC5_POLSC</name>
<evidence type="ECO:0000313" key="3">
    <source>
        <dbReference type="Proteomes" id="UP001359485"/>
    </source>
</evidence>
<dbReference type="EMBL" id="JAWJWF010000045">
    <property type="protein sequence ID" value="KAK6627194.1"/>
    <property type="molecule type" value="Genomic_DNA"/>
</dbReference>
<evidence type="ECO:0000256" key="1">
    <source>
        <dbReference type="SAM" id="SignalP"/>
    </source>
</evidence>
<comment type="caution">
    <text evidence="2">The sequence shown here is derived from an EMBL/GenBank/DDBJ whole genome shotgun (WGS) entry which is preliminary data.</text>
</comment>
<dbReference type="Proteomes" id="UP001359485">
    <property type="component" value="Unassembled WGS sequence"/>
</dbReference>
<organism evidence="2 3">
    <name type="scientific">Polyplax serrata</name>
    <name type="common">Common mouse louse</name>
    <dbReference type="NCBI Taxonomy" id="468196"/>
    <lineage>
        <taxon>Eukaryota</taxon>
        <taxon>Metazoa</taxon>
        <taxon>Ecdysozoa</taxon>
        <taxon>Arthropoda</taxon>
        <taxon>Hexapoda</taxon>
        <taxon>Insecta</taxon>
        <taxon>Pterygota</taxon>
        <taxon>Neoptera</taxon>
        <taxon>Paraneoptera</taxon>
        <taxon>Psocodea</taxon>
        <taxon>Troctomorpha</taxon>
        <taxon>Phthiraptera</taxon>
        <taxon>Anoplura</taxon>
        <taxon>Polyplacidae</taxon>
        <taxon>Polyplax</taxon>
    </lineage>
</organism>
<accession>A0ABR1ATC5</accession>
<feature type="chain" id="PRO_5046576093" evidence="1">
    <location>
        <begin position="23"/>
        <end position="128"/>
    </location>
</feature>
<sequence>MRVGVLLLVFVLCNFYIKSANSKNASTTASPLQSYFKMMRKFTGDDDYDEDMDERDYDDDNRFEGYYNSRYSFNDPPVMSRRAQIDEERWRGRRPRRMRSQFARRKFPPMFPPGFRPFFVPYPMPVYY</sequence>